<accession>X1RK91</accession>
<feature type="non-terminal residue" evidence="1">
    <location>
        <position position="47"/>
    </location>
</feature>
<sequence>MLEIIKPLTFDDLPVRPPFVGRPRISEDLQQTVALLVGWDKSTRRLV</sequence>
<evidence type="ECO:0000313" key="1">
    <source>
        <dbReference type="EMBL" id="GAI67386.1"/>
    </source>
</evidence>
<protein>
    <submittedName>
        <fullName evidence="1">Uncharacterized protein</fullName>
    </submittedName>
</protein>
<dbReference type="EMBL" id="BARW01003473">
    <property type="protein sequence ID" value="GAI67386.1"/>
    <property type="molecule type" value="Genomic_DNA"/>
</dbReference>
<dbReference type="AlphaFoldDB" id="X1RK91"/>
<reference evidence="1" key="1">
    <citation type="journal article" date="2014" name="Front. Microbiol.">
        <title>High frequency of phylogenetically diverse reductive dehalogenase-homologous genes in deep subseafloor sedimentary metagenomes.</title>
        <authorList>
            <person name="Kawai M."/>
            <person name="Futagami T."/>
            <person name="Toyoda A."/>
            <person name="Takaki Y."/>
            <person name="Nishi S."/>
            <person name="Hori S."/>
            <person name="Arai W."/>
            <person name="Tsubouchi T."/>
            <person name="Morono Y."/>
            <person name="Uchiyama I."/>
            <person name="Ito T."/>
            <person name="Fujiyama A."/>
            <person name="Inagaki F."/>
            <person name="Takami H."/>
        </authorList>
    </citation>
    <scope>NUCLEOTIDE SEQUENCE</scope>
    <source>
        <strain evidence="1">Expedition CK06-06</strain>
    </source>
</reference>
<organism evidence="1">
    <name type="scientific">marine sediment metagenome</name>
    <dbReference type="NCBI Taxonomy" id="412755"/>
    <lineage>
        <taxon>unclassified sequences</taxon>
        <taxon>metagenomes</taxon>
        <taxon>ecological metagenomes</taxon>
    </lineage>
</organism>
<comment type="caution">
    <text evidence="1">The sequence shown here is derived from an EMBL/GenBank/DDBJ whole genome shotgun (WGS) entry which is preliminary data.</text>
</comment>
<proteinExistence type="predicted"/>
<gene>
    <name evidence="1" type="ORF">S12H4_08834</name>
</gene>
<name>X1RK91_9ZZZZ</name>